<dbReference type="InterPro" id="IPR052171">
    <property type="entry name" value="NHEJ_LigD"/>
</dbReference>
<organism evidence="3 4">
    <name type="scientific">Serinibacter arcticus</name>
    <dbReference type="NCBI Taxonomy" id="1655435"/>
    <lineage>
        <taxon>Bacteria</taxon>
        <taxon>Bacillati</taxon>
        <taxon>Actinomycetota</taxon>
        <taxon>Actinomycetes</taxon>
        <taxon>Micrococcales</taxon>
        <taxon>Beutenbergiaceae</taxon>
        <taxon>Serinibacter</taxon>
    </lineage>
</organism>
<dbReference type="Proteomes" id="UP000245166">
    <property type="component" value="Unassembled WGS sequence"/>
</dbReference>
<comment type="caution">
    <text evidence="3">The sequence shown here is derived from an EMBL/GenBank/DDBJ whole genome shotgun (WGS) entry which is preliminary data.</text>
</comment>
<proteinExistence type="predicted"/>
<evidence type="ECO:0000256" key="1">
    <source>
        <dbReference type="SAM" id="MobiDB-lite"/>
    </source>
</evidence>
<dbReference type="OrthoDB" id="9770771at2"/>
<evidence type="ECO:0000259" key="2">
    <source>
        <dbReference type="Pfam" id="PF21686"/>
    </source>
</evidence>
<dbReference type="InterPro" id="IPR014145">
    <property type="entry name" value="LigD_pol_dom"/>
</dbReference>
<dbReference type="RefSeq" id="WP_109229983.1">
    <property type="nucleotide sequence ID" value="NZ_PYHR01000002.1"/>
</dbReference>
<dbReference type="Gene3D" id="3.90.920.10">
    <property type="entry name" value="DNA primase, PRIM domain"/>
    <property type="match status" value="1"/>
</dbReference>
<dbReference type="AlphaFoldDB" id="A0A2U1ZXD8"/>
<name>A0A2U1ZXD8_9MICO</name>
<keyword evidence="4" id="KW-1185">Reference proteome</keyword>
<feature type="region of interest" description="Disordered" evidence="1">
    <location>
        <begin position="331"/>
        <end position="366"/>
    </location>
</feature>
<dbReference type="Pfam" id="PF21686">
    <property type="entry name" value="LigD_Prim-Pol"/>
    <property type="match status" value="1"/>
</dbReference>
<sequence>MAASDAVELDVRGRAVRVSSPTKVVFASGITKLEVAEYVISVGDGILAALAERPTALERWPGGFREGMALTTRTGVQGDGFYSKRVPKGAPEWVESVRIAFPSGRFADEVCPTELAVVVWAVQQNTLTFHPWPVRRGESDVDGVATGGVDRPDQLRIDLDPQPGTDYDDAAAIAPLVREVAAEAGLTLVPKTSGGRGLHLFAPIRAEWEFIPARRATIALAREIERRAPGAVTTKWWKEERGEKVFIDYNQMARDRTIASAYSIRANARATVSAPLRWEEVADVHPDDFTVRSMPARFAEVGDLFAGANASAEGIADGTVGGLETLLEWADRDERDHGLGEAPYPPEYPKMPGEPLRVQPSRAKKD</sequence>
<reference evidence="3 4" key="1">
    <citation type="submission" date="2018-03" db="EMBL/GenBank/DDBJ databases">
        <title>Genome assembly of novel Miniimonas species PCH200.</title>
        <authorList>
            <person name="Thakur V."/>
            <person name="Kumar V."/>
            <person name="Singh D."/>
        </authorList>
    </citation>
    <scope>NUCLEOTIDE SEQUENCE [LARGE SCALE GENOMIC DNA]</scope>
    <source>
        <strain evidence="3 4">PCH200</strain>
    </source>
</reference>
<feature type="domain" description="DNA ligase D polymerase" evidence="2">
    <location>
        <begin position="31"/>
        <end position="305"/>
    </location>
</feature>
<keyword evidence="3" id="KW-0436">Ligase</keyword>
<protein>
    <submittedName>
        <fullName evidence="3">ATP-dependent DNA ligase</fullName>
    </submittedName>
</protein>
<gene>
    <name evidence="3" type="ORF">C8046_14075</name>
</gene>
<dbReference type="EMBL" id="PYHR01000002">
    <property type="protein sequence ID" value="PWD51603.1"/>
    <property type="molecule type" value="Genomic_DNA"/>
</dbReference>
<evidence type="ECO:0000313" key="4">
    <source>
        <dbReference type="Proteomes" id="UP000245166"/>
    </source>
</evidence>
<accession>A0A2U1ZXD8</accession>
<dbReference type="PANTHER" id="PTHR42705">
    <property type="entry name" value="BIFUNCTIONAL NON-HOMOLOGOUS END JOINING PROTEIN LIGD"/>
    <property type="match status" value="1"/>
</dbReference>
<dbReference type="GO" id="GO:0016874">
    <property type="term" value="F:ligase activity"/>
    <property type="evidence" value="ECO:0007669"/>
    <property type="project" value="UniProtKB-KW"/>
</dbReference>
<dbReference type="PANTHER" id="PTHR42705:SF3">
    <property type="entry name" value="ATP-DEPENDENT DNA LIGASE"/>
    <property type="match status" value="1"/>
</dbReference>
<evidence type="ECO:0000313" key="3">
    <source>
        <dbReference type="EMBL" id="PWD51603.1"/>
    </source>
</evidence>